<reference evidence="1 2" key="1">
    <citation type="submission" date="2024-11" db="EMBL/GenBank/DDBJ databases">
        <title>Adaptive evolution of stress response genes in parasites aligns with host niche diversity.</title>
        <authorList>
            <person name="Hahn C."/>
            <person name="Resl P."/>
        </authorList>
    </citation>
    <scope>NUCLEOTIDE SEQUENCE [LARGE SCALE GENOMIC DNA]</scope>
    <source>
        <strain evidence="1">EGGRZ-B1_66</strain>
        <tissue evidence="1">Body</tissue>
    </source>
</reference>
<evidence type="ECO:0000313" key="2">
    <source>
        <dbReference type="Proteomes" id="UP001626550"/>
    </source>
</evidence>
<evidence type="ECO:0000313" key="1">
    <source>
        <dbReference type="EMBL" id="KAL3317143.1"/>
    </source>
</evidence>
<gene>
    <name evidence="1" type="ORF">Ciccas_004214</name>
</gene>
<comment type="caution">
    <text evidence="1">The sequence shown here is derived from an EMBL/GenBank/DDBJ whole genome shotgun (WGS) entry which is preliminary data.</text>
</comment>
<proteinExistence type="predicted"/>
<protein>
    <submittedName>
        <fullName evidence="1">Uncharacterized protein</fullName>
    </submittedName>
</protein>
<accession>A0ABD2QCM1</accession>
<sequence>METAQVAIAKCLGSQGKPLLPDCITSRLLQPMRQKSLSQRATFQLLGEEKDKAEFQMHKLVNRKEFVKLSFAMAPEMCLWQSPFSLLFQLFGSAFDQTFDHSAYCAHFLFCQLFLSNHQSSLNLSGNGVYNGILDGWFTKSRLDQFLTALPASSTDFALLQILLSLLQQFAFSESFLALPNGIYQFFLGSRERIMSHFLKCIGSNSSICLLLLRSASCGAHPEKGKTDSARLIRSRNRLLHQFLPQFFTELTSRQPLSHHEIFSTLLNWGTAVLRDAKSNPYADLGKTIYVCKTLANLLSNVTVSPDLNTLAEQCYLLNTAFELMSTYDAERDRLVDCFMGCAILHPLAHLSKVLAAILAKQPMKSLATFWRTLSNPNFLFRFLLYRSIKLRSDSLAILGHLVLIPAMQPLLNHLARVYRNNFTREATVSELMPSWPQCEEIQSPFIHNPIFSIAFGMSTSDCSAVRCEAYRLLISLIEISPRRASYLTIAPSFYEKHKYTLKEFATPPSSDSYLDITLNCSEIPASTNNNALPINAGKLSFNYTF</sequence>
<organism evidence="1 2">
    <name type="scientific">Cichlidogyrus casuarinus</name>
    <dbReference type="NCBI Taxonomy" id="1844966"/>
    <lineage>
        <taxon>Eukaryota</taxon>
        <taxon>Metazoa</taxon>
        <taxon>Spiralia</taxon>
        <taxon>Lophotrochozoa</taxon>
        <taxon>Platyhelminthes</taxon>
        <taxon>Monogenea</taxon>
        <taxon>Monopisthocotylea</taxon>
        <taxon>Dactylogyridea</taxon>
        <taxon>Ancyrocephalidae</taxon>
        <taxon>Cichlidogyrus</taxon>
    </lineage>
</organism>
<dbReference type="Proteomes" id="UP001626550">
    <property type="component" value="Unassembled WGS sequence"/>
</dbReference>
<keyword evidence="2" id="KW-1185">Reference proteome</keyword>
<dbReference type="AlphaFoldDB" id="A0ABD2QCM1"/>
<name>A0ABD2QCM1_9PLAT</name>
<dbReference type="EMBL" id="JBJKFK010000423">
    <property type="protein sequence ID" value="KAL3317143.1"/>
    <property type="molecule type" value="Genomic_DNA"/>
</dbReference>